<sequence length="308" mass="35871">MKNILLITFLLISTFTNAQKAPKVFTDTFEDGKLTYSYYIDNETSEMVKHGNFKYEKKLTSERTNGTLTNLITGNFKDGLRDGTFQYNIKTKDYPNYVGTYTTKITSATLTYSNGLPNGIWKVSSSWRTRDYNYRLEKYTWSKYSDYSTEYAETNFKNGIATGKTKFKNAEDKEGVSFTLSPEGFMVGKYLFKDTYDIFDLEFNSQGILVKTIIRDKSGNVESKNFANVEMVEIANQYMRKKITNKDLLSQKIKIDTVNNGLSFLDYNYIFEKDIFLFREIGGDKTISEYSSRLDRVYKRFFEVKKSY</sequence>
<dbReference type="Proteomes" id="UP000199321">
    <property type="component" value="Unassembled WGS sequence"/>
</dbReference>
<dbReference type="OrthoDB" id="831785at2"/>
<keyword evidence="1" id="KW-0732">Signal</keyword>
<dbReference type="EMBL" id="FNBA01000004">
    <property type="protein sequence ID" value="SDE99231.1"/>
    <property type="molecule type" value="Genomic_DNA"/>
</dbReference>
<gene>
    <name evidence="2" type="ORF">SAMN05421855_10467</name>
</gene>
<evidence type="ECO:0000313" key="3">
    <source>
        <dbReference type="Proteomes" id="UP000199321"/>
    </source>
</evidence>
<feature type="chain" id="PRO_5011534691" description="MORN repeat variant" evidence="1">
    <location>
        <begin position="21"/>
        <end position="308"/>
    </location>
</feature>
<reference evidence="2 3" key="1">
    <citation type="submission" date="2016-10" db="EMBL/GenBank/DDBJ databases">
        <authorList>
            <person name="de Groot N.N."/>
        </authorList>
    </citation>
    <scope>NUCLEOTIDE SEQUENCE [LARGE SCALE GENOMIC DNA]</scope>
    <source>
        <strain evidence="2 3">DSM 16195</strain>
    </source>
</reference>
<organism evidence="2 3">
    <name type="scientific">Ulvibacter litoralis</name>
    <dbReference type="NCBI Taxonomy" id="227084"/>
    <lineage>
        <taxon>Bacteria</taxon>
        <taxon>Pseudomonadati</taxon>
        <taxon>Bacteroidota</taxon>
        <taxon>Flavobacteriia</taxon>
        <taxon>Flavobacteriales</taxon>
        <taxon>Flavobacteriaceae</taxon>
        <taxon>Ulvibacter</taxon>
    </lineage>
</organism>
<protein>
    <recommendedName>
        <fullName evidence="4">MORN repeat variant</fullName>
    </recommendedName>
</protein>
<dbReference type="STRING" id="227084.SAMN05421855_10467"/>
<proteinExistence type="predicted"/>
<evidence type="ECO:0000256" key="1">
    <source>
        <dbReference type="SAM" id="SignalP"/>
    </source>
</evidence>
<evidence type="ECO:0000313" key="2">
    <source>
        <dbReference type="EMBL" id="SDE99231.1"/>
    </source>
</evidence>
<feature type="signal peptide" evidence="1">
    <location>
        <begin position="1"/>
        <end position="20"/>
    </location>
</feature>
<name>A0A1G7HFT4_9FLAO</name>
<keyword evidence="3" id="KW-1185">Reference proteome</keyword>
<dbReference type="RefSeq" id="WP_093144734.1">
    <property type="nucleotide sequence ID" value="NZ_BMWO01000004.1"/>
</dbReference>
<accession>A0A1G7HFT4</accession>
<evidence type="ECO:0008006" key="4">
    <source>
        <dbReference type="Google" id="ProtNLM"/>
    </source>
</evidence>
<dbReference type="AlphaFoldDB" id="A0A1G7HFT4"/>